<keyword evidence="2" id="KW-1185">Reference proteome</keyword>
<dbReference type="EnsemblPlants" id="OB02G38840.1">
    <property type="protein sequence ID" value="OB02G38840.1"/>
    <property type="gene ID" value="OB02G38840"/>
</dbReference>
<proteinExistence type="predicted"/>
<dbReference type="AlphaFoldDB" id="J3LGW7"/>
<evidence type="ECO:0000313" key="1">
    <source>
        <dbReference type="EnsemblPlants" id="OB02G38840.1"/>
    </source>
</evidence>
<protein>
    <submittedName>
        <fullName evidence="1">Uncharacterized protein</fullName>
    </submittedName>
</protein>
<name>J3LGW7_ORYBR</name>
<reference evidence="1" key="1">
    <citation type="submission" date="2013-04" db="UniProtKB">
        <authorList>
            <consortium name="EnsemblPlants"/>
        </authorList>
    </citation>
    <scope>IDENTIFICATION</scope>
</reference>
<sequence>RTKTQPNTYACVQVGLSSGDRTIELNGTEPYGRPNFQLGSSGFFHTLDSSRNSSVCSRCCNLEMSPRTTLRRPR</sequence>
<dbReference type="HOGENOM" id="CLU_2695134_0_0_1"/>
<evidence type="ECO:0000313" key="2">
    <source>
        <dbReference type="Proteomes" id="UP000006038"/>
    </source>
</evidence>
<dbReference type="Gramene" id="OB02G38840.1">
    <property type="protein sequence ID" value="OB02G38840.1"/>
    <property type="gene ID" value="OB02G38840"/>
</dbReference>
<accession>J3LGW7</accession>
<dbReference type="Proteomes" id="UP000006038">
    <property type="component" value="Unassembled WGS sequence"/>
</dbReference>
<organism evidence="1">
    <name type="scientific">Oryza brachyantha</name>
    <name type="common">malo sina</name>
    <dbReference type="NCBI Taxonomy" id="4533"/>
    <lineage>
        <taxon>Eukaryota</taxon>
        <taxon>Viridiplantae</taxon>
        <taxon>Streptophyta</taxon>
        <taxon>Embryophyta</taxon>
        <taxon>Tracheophyta</taxon>
        <taxon>Spermatophyta</taxon>
        <taxon>Magnoliopsida</taxon>
        <taxon>Liliopsida</taxon>
        <taxon>Poales</taxon>
        <taxon>Poaceae</taxon>
        <taxon>BOP clade</taxon>
        <taxon>Oryzoideae</taxon>
        <taxon>Oryzeae</taxon>
        <taxon>Oryzinae</taxon>
        <taxon>Oryza</taxon>
    </lineage>
</organism>